<dbReference type="SUPFAM" id="SSF55729">
    <property type="entry name" value="Acyl-CoA N-acyltransferases (Nat)"/>
    <property type="match status" value="1"/>
</dbReference>
<dbReference type="InterPro" id="IPR000182">
    <property type="entry name" value="GNAT_dom"/>
</dbReference>
<evidence type="ECO:0000313" key="5">
    <source>
        <dbReference type="Proteomes" id="UP000008922"/>
    </source>
</evidence>
<dbReference type="Pfam" id="PF00583">
    <property type="entry name" value="Acetyltransf_1"/>
    <property type="match status" value="1"/>
</dbReference>
<dbReference type="Gene3D" id="3.40.630.30">
    <property type="match status" value="1"/>
</dbReference>
<dbReference type="PANTHER" id="PTHR43420:SF12">
    <property type="entry name" value="N-ACETYLTRANSFERASE DOMAIN-CONTAINING PROTEIN"/>
    <property type="match status" value="1"/>
</dbReference>
<keyword evidence="1 4" id="KW-0808">Transferase</keyword>
<gene>
    <name evidence="4" type="ordered locus">ANT_29020</name>
</gene>
<dbReference type="STRING" id="926569.ANT_29020"/>
<proteinExistence type="predicted"/>
<dbReference type="RefSeq" id="WP_013561273.1">
    <property type="nucleotide sequence ID" value="NC_014960.1"/>
</dbReference>
<dbReference type="EMBL" id="AP012029">
    <property type="protein sequence ID" value="BAJ64928.1"/>
    <property type="molecule type" value="Genomic_DNA"/>
</dbReference>
<dbReference type="eggNOG" id="COG0456">
    <property type="taxonomic scope" value="Bacteria"/>
</dbReference>
<sequence length="118" mass="13245">MVELIAMLTMPGLVRLKAVAQNEMIGFVGGDVRPQDNVGWVATLGVLPAYRGMGVGRALLRACEEKLRLRTPVVRLSVRRSNHIAIALYESAGYSIVDVWRGYYFDREDALVFEKKFD</sequence>
<dbReference type="PANTHER" id="PTHR43420">
    <property type="entry name" value="ACETYLTRANSFERASE"/>
    <property type="match status" value="1"/>
</dbReference>
<accession>E8N1Y1</accession>
<dbReference type="GO" id="GO:0016747">
    <property type="term" value="F:acyltransferase activity, transferring groups other than amino-acyl groups"/>
    <property type="evidence" value="ECO:0007669"/>
    <property type="project" value="InterPro"/>
</dbReference>
<dbReference type="InterPro" id="IPR050680">
    <property type="entry name" value="YpeA/RimI_acetyltransf"/>
</dbReference>
<dbReference type="KEGG" id="atm:ANT_29020"/>
<name>E8N1Y1_ANATU</name>
<evidence type="ECO:0000256" key="2">
    <source>
        <dbReference type="ARBA" id="ARBA00023315"/>
    </source>
</evidence>
<evidence type="ECO:0000313" key="4">
    <source>
        <dbReference type="EMBL" id="BAJ64928.1"/>
    </source>
</evidence>
<feature type="domain" description="N-acetyltransferase" evidence="3">
    <location>
        <begin position="1"/>
        <end position="118"/>
    </location>
</feature>
<evidence type="ECO:0000259" key="3">
    <source>
        <dbReference type="PROSITE" id="PS51186"/>
    </source>
</evidence>
<evidence type="ECO:0000256" key="1">
    <source>
        <dbReference type="ARBA" id="ARBA00022679"/>
    </source>
</evidence>
<dbReference type="InterPro" id="IPR016181">
    <property type="entry name" value="Acyl_CoA_acyltransferase"/>
</dbReference>
<keyword evidence="5" id="KW-1185">Reference proteome</keyword>
<dbReference type="EC" id="2.3.1.-" evidence="4"/>
<dbReference type="Proteomes" id="UP000008922">
    <property type="component" value="Chromosome"/>
</dbReference>
<dbReference type="PROSITE" id="PS51186">
    <property type="entry name" value="GNAT"/>
    <property type="match status" value="1"/>
</dbReference>
<dbReference type="AlphaFoldDB" id="E8N1Y1"/>
<organism evidence="4 5">
    <name type="scientific">Anaerolinea thermophila (strain DSM 14523 / JCM 11388 / NBRC 100420 / UNI-1)</name>
    <dbReference type="NCBI Taxonomy" id="926569"/>
    <lineage>
        <taxon>Bacteria</taxon>
        <taxon>Bacillati</taxon>
        <taxon>Chloroflexota</taxon>
        <taxon>Anaerolineae</taxon>
        <taxon>Anaerolineales</taxon>
        <taxon>Anaerolineaceae</taxon>
        <taxon>Anaerolinea</taxon>
    </lineage>
</organism>
<protein>
    <submittedName>
        <fullName evidence="4">Acetyltransferase</fullName>
        <ecNumber evidence="4">2.3.1.-</ecNumber>
    </submittedName>
</protein>
<dbReference type="CDD" id="cd04301">
    <property type="entry name" value="NAT_SF"/>
    <property type="match status" value="1"/>
</dbReference>
<reference evidence="4 5" key="1">
    <citation type="submission" date="2010-12" db="EMBL/GenBank/DDBJ databases">
        <title>Whole genome sequence of Anaerolinea thermophila UNI-1.</title>
        <authorList>
            <person name="Narita-Yamada S."/>
            <person name="Kishi E."/>
            <person name="Watanabe Y."/>
            <person name="Takasaki K."/>
            <person name="Ankai A."/>
            <person name="Oguchi A."/>
            <person name="Fukui S."/>
            <person name="Takahashi M."/>
            <person name="Yashiro I."/>
            <person name="Hosoyama A."/>
            <person name="Sekiguchi Y."/>
            <person name="Hanada S."/>
            <person name="Fujita N."/>
        </authorList>
    </citation>
    <scope>NUCLEOTIDE SEQUENCE [LARGE SCALE GENOMIC DNA]</scope>
    <source>
        <strain evidence="5">DSM 14523 / JCM 11388 / NBRC 100420 / UNI-1</strain>
    </source>
</reference>
<dbReference type="HOGENOM" id="CLU_013985_23_2_0"/>
<dbReference type="InParanoid" id="E8N1Y1"/>
<keyword evidence="2 4" id="KW-0012">Acyltransferase</keyword>